<keyword evidence="1" id="KW-0812">Transmembrane</keyword>
<evidence type="ECO:0000256" key="1">
    <source>
        <dbReference type="SAM" id="Phobius"/>
    </source>
</evidence>
<dbReference type="RefSeq" id="WP_088564612.1">
    <property type="nucleotide sequence ID" value="NZ_CP020946.1"/>
</dbReference>
<dbReference type="Proteomes" id="UP000197003">
    <property type="component" value="Chromosome"/>
</dbReference>
<evidence type="ECO:0000313" key="2">
    <source>
        <dbReference type="EMBL" id="ASD63027.1"/>
    </source>
</evidence>
<feature type="transmembrane region" description="Helical" evidence="1">
    <location>
        <begin position="47"/>
        <end position="69"/>
    </location>
</feature>
<reference evidence="2 3" key="1">
    <citation type="submission" date="2017-04" db="EMBL/GenBank/DDBJ databases">
        <title>Whole genome sequence of Bdellovibrio bacteriovorus strain SSB218315.</title>
        <authorList>
            <person name="Oyedara O."/>
            <person name="Rodriguez-Perez M.A."/>
        </authorList>
    </citation>
    <scope>NUCLEOTIDE SEQUENCE [LARGE SCALE GENOMIC DNA]</scope>
    <source>
        <strain evidence="2 3">SSB218315</strain>
    </source>
</reference>
<evidence type="ECO:0000313" key="3">
    <source>
        <dbReference type="Proteomes" id="UP000197003"/>
    </source>
</evidence>
<gene>
    <name evidence="2" type="ORF">B9G79_05310</name>
</gene>
<sequence length="81" mass="7803">MTDETKDGLKEAGKDASSATIGAGVAITSLSVAGVPGLSAAGITSGLAVLGGSMIGGIFVVGAIGYGGYKLSRLIINKCSE</sequence>
<name>A0A1Z3N6F0_BDEBC</name>
<dbReference type="EMBL" id="CP020946">
    <property type="protein sequence ID" value="ASD63027.1"/>
    <property type="molecule type" value="Genomic_DNA"/>
</dbReference>
<keyword evidence="1" id="KW-0472">Membrane</keyword>
<organism evidence="2 3">
    <name type="scientific">Bdellovibrio bacteriovorus</name>
    <dbReference type="NCBI Taxonomy" id="959"/>
    <lineage>
        <taxon>Bacteria</taxon>
        <taxon>Pseudomonadati</taxon>
        <taxon>Bdellovibrionota</taxon>
        <taxon>Bdellovibrionia</taxon>
        <taxon>Bdellovibrionales</taxon>
        <taxon>Pseudobdellovibrionaceae</taxon>
        <taxon>Bdellovibrio</taxon>
    </lineage>
</organism>
<proteinExistence type="predicted"/>
<feature type="transmembrane region" description="Helical" evidence="1">
    <location>
        <begin position="21"/>
        <end position="41"/>
    </location>
</feature>
<protein>
    <submittedName>
        <fullName evidence="2">Uncharacterized protein</fullName>
    </submittedName>
</protein>
<accession>A0A1Z3N6F0</accession>
<dbReference type="AlphaFoldDB" id="A0A1Z3N6F0"/>
<keyword evidence="1" id="KW-1133">Transmembrane helix</keyword>